<keyword evidence="5" id="KW-1185">Reference proteome</keyword>
<comment type="caution">
    <text evidence="4">The sequence shown here is derived from an EMBL/GenBank/DDBJ whole genome shotgun (WGS) entry which is preliminary data.</text>
</comment>
<sequence length="132" mass="14142">MSRGENEAIVDRLARERVVEVGIGRRTDVANALAERGTAVVATDVHPREVPEVVEFVIDDVVSPTRSVYEGADLLYALNLPPELHRPARDVARAVGAEFRFTTLGGDGPAIPADQRNVGGETLYAPAERGGP</sequence>
<evidence type="ECO:0000313" key="4">
    <source>
        <dbReference type="EMBL" id="MFC4988061.1"/>
    </source>
</evidence>
<accession>A0ABD5QE83</accession>
<dbReference type="Pfam" id="PF03686">
    <property type="entry name" value="UPF0146"/>
    <property type="match status" value="1"/>
</dbReference>
<dbReference type="PIRSF" id="PIRSF016725">
    <property type="entry name" value="UCP016725"/>
    <property type="match status" value="1"/>
</dbReference>
<reference evidence="4 5" key="1">
    <citation type="journal article" date="2019" name="Int. J. Syst. Evol. Microbiol.">
        <title>The Global Catalogue of Microorganisms (GCM) 10K type strain sequencing project: providing services to taxonomists for standard genome sequencing and annotation.</title>
        <authorList>
            <consortium name="The Broad Institute Genomics Platform"/>
            <consortium name="The Broad Institute Genome Sequencing Center for Infectious Disease"/>
            <person name="Wu L."/>
            <person name="Ma J."/>
        </authorList>
    </citation>
    <scope>NUCLEOTIDE SEQUENCE [LARGE SCALE GENOMIC DNA]</scope>
    <source>
        <strain evidence="4 5">CGMCC 1.15824</strain>
    </source>
</reference>
<dbReference type="Gene3D" id="3.40.50.150">
    <property type="entry name" value="Vaccinia Virus protein VP39"/>
    <property type="match status" value="1"/>
</dbReference>
<dbReference type="InterPro" id="IPR029063">
    <property type="entry name" value="SAM-dependent_MTases_sf"/>
</dbReference>
<name>A0ABD5QE83_9EURY</name>
<evidence type="ECO:0000313" key="5">
    <source>
        <dbReference type="Proteomes" id="UP001595925"/>
    </source>
</evidence>
<dbReference type="AlphaFoldDB" id="A0ABD5QE83"/>
<dbReference type="HAMAP" id="MF_00341">
    <property type="entry name" value="UPF0146"/>
    <property type="match status" value="1"/>
</dbReference>
<organism evidence="4 5">
    <name type="scientific">Saliphagus infecundisoli</name>
    <dbReference type="NCBI Taxonomy" id="1849069"/>
    <lineage>
        <taxon>Archaea</taxon>
        <taxon>Methanobacteriati</taxon>
        <taxon>Methanobacteriota</taxon>
        <taxon>Stenosarchaea group</taxon>
        <taxon>Halobacteria</taxon>
        <taxon>Halobacteriales</taxon>
        <taxon>Natrialbaceae</taxon>
        <taxon>Saliphagus</taxon>
    </lineage>
</organism>
<dbReference type="InterPro" id="IPR005353">
    <property type="entry name" value="UPF0146"/>
</dbReference>
<protein>
    <recommendedName>
        <fullName evidence="2">UPF0146 protein ACFPFO_09900</fullName>
    </recommendedName>
</protein>
<dbReference type="RefSeq" id="WP_224826991.1">
    <property type="nucleotide sequence ID" value="NZ_JAIVEF010000001.1"/>
</dbReference>
<dbReference type="Proteomes" id="UP001595925">
    <property type="component" value="Unassembled WGS sequence"/>
</dbReference>
<comment type="similarity">
    <text evidence="1 2">Belongs to the UPF0146 family.</text>
</comment>
<evidence type="ECO:0000256" key="2">
    <source>
        <dbReference type="HAMAP-Rule" id="MF_00341"/>
    </source>
</evidence>
<evidence type="ECO:0000256" key="3">
    <source>
        <dbReference type="SAM" id="MobiDB-lite"/>
    </source>
</evidence>
<proteinExistence type="inferred from homology"/>
<dbReference type="EMBL" id="JBHSJG010000036">
    <property type="protein sequence ID" value="MFC4988061.1"/>
    <property type="molecule type" value="Genomic_DNA"/>
</dbReference>
<feature type="region of interest" description="Disordered" evidence="3">
    <location>
        <begin position="106"/>
        <end position="132"/>
    </location>
</feature>
<gene>
    <name evidence="4" type="ORF">ACFPFO_09900</name>
</gene>
<evidence type="ECO:0000256" key="1">
    <source>
        <dbReference type="ARBA" id="ARBA00006969"/>
    </source>
</evidence>